<name>A0A8C6WXZ5_9GOBI</name>
<dbReference type="Ensembl" id="ENSNMLT00000044728.1">
    <property type="protein sequence ID" value="ENSNMLP00000040202.1"/>
    <property type="gene ID" value="ENSNMLG00000024724.1"/>
</dbReference>
<dbReference type="Proteomes" id="UP000694523">
    <property type="component" value="Unplaced"/>
</dbReference>
<reference evidence="1" key="1">
    <citation type="submission" date="2025-08" db="UniProtKB">
        <authorList>
            <consortium name="Ensembl"/>
        </authorList>
    </citation>
    <scope>IDENTIFICATION</scope>
</reference>
<evidence type="ECO:0000313" key="1">
    <source>
        <dbReference type="Ensembl" id="ENSNMLP00000040202.1"/>
    </source>
</evidence>
<keyword evidence="2" id="KW-1185">Reference proteome</keyword>
<sequence>ESVSIEIRAVPLFWWMRISVGLDLPAALTALRNTLALAGAWKVQYRPAVAHSWPLSPGCLVRETTYDTFCPLARNCFEGCKNTRRYFTRRALAHPAV</sequence>
<evidence type="ECO:0000313" key="2">
    <source>
        <dbReference type="Proteomes" id="UP000694523"/>
    </source>
</evidence>
<accession>A0A8C6WXZ5</accession>
<organism evidence="1 2">
    <name type="scientific">Neogobius melanostomus</name>
    <name type="common">round goby</name>
    <dbReference type="NCBI Taxonomy" id="47308"/>
    <lineage>
        <taxon>Eukaryota</taxon>
        <taxon>Metazoa</taxon>
        <taxon>Chordata</taxon>
        <taxon>Craniata</taxon>
        <taxon>Vertebrata</taxon>
        <taxon>Euteleostomi</taxon>
        <taxon>Actinopterygii</taxon>
        <taxon>Neopterygii</taxon>
        <taxon>Teleostei</taxon>
        <taxon>Neoteleostei</taxon>
        <taxon>Acanthomorphata</taxon>
        <taxon>Gobiaria</taxon>
        <taxon>Gobiiformes</taxon>
        <taxon>Gobioidei</taxon>
        <taxon>Gobiidae</taxon>
        <taxon>Benthophilinae</taxon>
        <taxon>Neogobiini</taxon>
        <taxon>Neogobius</taxon>
    </lineage>
</organism>
<reference evidence="1" key="2">
    <citation type="submission" date="2025-09" db="UniProtKB">
        <authorList>
            <consortium name="Ensembl"/>
        </authorList>
    </citation>
    <scope>IDENTIFICATION</scope>
</reference>
<protein>
    <submittedName>
        <fullName evidence="1">Uncharacterized protein</fullName>
    </submittedName>
</protein>
<proteinExistence type="predicted"/>
<dbReference type="AlphaFoldDB" id="A0A8C6WXZ5"/>